<sequence>MRPPSVLTLPLTLLALTAPSSLAHHPHPAAAHQFSHLSILPLLPTPTLLAREIINAPPAAQPAVPTQVSPVMTLNIGGKPVLYTQKFSAVPDQWPTPEAGTIGLGTLQGEIGKTKTISKRGEEAVETGAVGRRSLNRLRCKTLECLEVLGEEGD</sequence>
<name>A0AAF0IP08_9EURO</name>
<dbReference type="Pfam" id="PF17056">
    <property type="entry name" value="KRE1"/>
    <property type="match status" value="1"/>
</dbReference>
<dbReference type="GO" id="GO:0031505">
    <property type="term" value="P:fungal-type cell wall organization"/>
    <property type="evidence" value="ECO:0007669"/>
    <property type="project" value="InterPro"/>
</dbReference>
<feature type="signal peptide" evidence="1">
    <location>
        <begin position="1"/>
        <end position="23"/>
    </location>
</feature>
<feature type="chain" id="PRO_5042095092" evidence="1">
    <location>
        <begin position="24"/>
        <end position="154"/>
    </location>
</feature>
<gene>
    <name evidence="2" type="ORF">PRK78_006749</name>
</gene>
<dbReference type="EMBL" id="CP120630">
    <property type="protein sequence ID" value="WEW61259.1"/>
    <property type="molecule type" value="Genomic_DNA"/>
</dbReference>
<keyword evidence="1" id="KW-0732">Signal</keyword>
<protein>
    <submittedName>
        <fullName evidence="2">Uncharacterized protein</fullName>
    </submittedName>
</protein>
<dbReference type="AlphaFoldDB" id="A0AAF0IP08"/>
<proteinExistence type="predicted"/>
<reference evidence="2" key="1">
    <citation type="submission" date="2023-03" db="EMBL/GenBank/DDBJ databases">
        <title>Emydomyces testavorans Genome Sequence.</title>
        <authorList>
            <person name="Hoyer L."/>
        </authorList>
    </citation>
    <scope>NUCLEOTIDE SEQUENCE</scope>
    <source>
        <strain evidence="2">16-2883</strain>
    </source>
</reference>
<evidence type="ECO:0000256" key="1">
    <source>
        <dbReference type="SAM" id="SignalP"/>
    </source>
</evidence>
<evidence type="ECO:0000313" key="2">
    <source>
        <dbReference type="EMBL" id="WEW61259.1"/>
    </source>
</evidence>
<evidence type="ECO:0000313" key="3">
    <source>
        <dbReference type="Proteomes" id="UP001219355"/>
    </source>
</evidence>
<dbReference type="InterPro" id="IPR031452">
    <property type="entry name" value="Kre1"/>
</dbReference>
<accession>A0AAF0IP08</accession>
<dbReference type="Proteomes" id="UP001219355">
    <property type="component" value="Chromosome 4"/>
</dbReference>
<organism evidence="2 3">
    <name type="scientific">Emydomyces testavorans</name>
    <dbReference type="NCBI Taxonomy" id="2070801"/>
    <lineage>
        <taxon>Eukaryota</taxon>
        <taxon>Fungi</taxon>
        <taxon>Dikarya</taxon>
        <taxon>Ascomycota</taxon>
        <taxon>Pezizomycotina</taxon>
        <taxon>Eurotiomycetes</taxon>
        <taxon>Eurotiomycetidae</taxon>
        <taxon>Onygenales</taxon>
        <taxon>Nannizziopsiaceae</taxon>
        <taxon>Emydomyces</taxon>
    </lineage>
</organism>
<keyword evidence="3" id="KW-1185">Reference proteome</keyword>